<keyword evidence="9" id="KW-1185">Reference proteome</keyword>
<dbReference type="InterPro" id="IPR014001">
    <property type="entry name" value="Helicase_ATP-bd"/>
</dbReference>
<dbReference type="EMBL" id="JARPTC010000004">
    <property type="protein sequence ID" value="MDO7786345.1"/>
    <property type="molecule type" value="Genomic_DNA"/>
</dbReference>
<dbReference type="GO" id="GO:0055087">
    <property type="term" value="C:Ski complex"/>
    <property type="evidence" value="ECO:0007669"/>
    <property type="project" value="TreeGrafter"/>
</dbReference>
<evidence type="ECO:0000259" key="7">
    <source>
        <dbReference type="PROSITE" id="PS51192"/>
    </source>
</evidence>
<feature type="region of interest" description="Disordered" evidence="6">
    <location>
        <begin position="520"/>
        <end position="556"/>
    </location>
</feature>
<evidence type="ECO:0000256" key="1">
    <source>
        <dbReference type="ARBA" id="ARBA00022741"/>
    </source>
</evidence>
<proteinExistence type="predicted"/>
<dbReference type="SUPFAM" id="SSF52540">
    <property type="entry name" value="P-loop containing nucleoside triphosphate hydrolases"/>
    <property type="match status" value="1"/>
</dbReference>
<dbReference type="Pfam" id="PF00270">
    <property type="entry name" value="DEAD"/>
    <property type="match status" value="1"/>
</dbReference>
<dbReference type="InterPro" id="IPR027417">
    <property type="entry name" value="P-loop_NTPase"/>
</dbReference>
<evidence type="ECO:0000256" key="5">
    <source>
        <dbReference type="SAM" id="Coils"/>
    </source>
</evidence>
<evidence type="ECO:0000313" key="9">
    <source>
        <dbReference type="Proteomes" id="UP001172911"/>
    </source>
</evidence>
<keyword evidence="3 8" id="KW-0347">Helicase</keyword>
<feature type="domain" description="Helicase ATP-binding" evidence="7">
    <location>
        <begin position="569"/>
        <end position="727"/>
    </location>
</feature>
<evidence type="ECO:0000256" key="2">
    <source>
        <dbReference type="ARBA" id="ARBA00022801"/>
    </source>
</evidence>
<dbReference type="PANTHER" id="PTHR12131:SF1">
    <property type="entry name" value="ATP-DEPENDENT RNA HELICASE SUPV3L1, MITOCHONDRIAL-RELATED"/>
    <property type="match status" value="1"/>
</dbReference>
<dbReference type="InterPro" id="IPR050699">
    <property type="entry name" value="RNA-DNA_Helicase"/>
</dbReference>
<dbReference type="GO" id="GO:0016787">
    <property type="term" value="F:hydrolase activity"/>
    <property type="evidence" value="ECO:0007669"/>
    <property type="project" value="UniProtKB-KW"/>
</dbReference>
<dbReference type="GO" id="GO:0005524">
    <property type="term" value="F:ATP binding"/>
    <property type="evidence" value="ECO:0007669"/>
    <property type="project" value="UniProtKB-KW"/>
</dbReference>
<dbReference type="Gene3D" id="3.40.50.300">
    <property type="entry name" value="P-loop containing nucleotide triphosphate hydrolases"/>
    <property type="match status" value="1"/>
</dbReference>
<keyword evidence="1" id="KW-0547">Nucleotide-binding</keyword>
<keyword evidence="4" id="KW-0067">ATP-binding</keyword>
<organism evidence="8 9">
    <name type="scientific">Desulforamulus aquiferis</name>
    <dbReference type="NCBI Taxonomy" id="1397668"/>
    <lineage>
        <taxon>Bacteria</taxon>
        <taxon>Bacillati</taxon>
        <taxon>Bacillota</taxon>
        <taxon>Clostridia</taxon>
        <taxon>Eubacteriales</taxon>
        <taxon>Peptococcaceae</taxon>
        <taxon>Desulforamulus</taxon>
    </lineage>
</organism>
<protein>
    <submittedName>
        <fullName evidence="8">DEAD/DEAH box helicase</fullName>
    </submittedName>
</protein>
<dbReference type="RefSeq" id="WP_304541387.1">
    <property type="nucleotide sequence ID" value="NZ_JARPTC010000004.1"/>
</dbReference>
<name>A0AAW7ZC28_9FIRM</name>
<keyword evidence="2" id="KW-0378">Hydrolase</keyword>
<gene>
    <name evidence="8" type="ORF">P6N53_03820</name>
</gene>
<dbReference type="PROSITE" id="PS51192">
    <property type="entry name" value="HELICASE_ATP_BIND_1"/>
    <property type="match status" value="1"/>
</dbReference>
<feature type="compositionally biased region" description="Basic residues" evidence="6">
    <location>
        <begin position="786"/>
        <end position="804"/>
    </location>
</feature>
<dbReference type="AlphaFoldDB" id="A0AAW7ZC28"/>
<comment type="caution">
    <text evidence="8">The sequence shown here is derived from an EMBL/GenBank/DDBJ whole genome shotgun (WGS) entry which is preliminary data.</text>
</comment>
<dbReference type="SMART" id="SM00487">
    <property type="entry name" value="DEXDc"/>
    <property type="match status" value="1"/>
</dbReference>
<dbReference type="GO" id="GO:0070478">
    <property type="term" value="P:nuclear-transcribed mRNA catabolic process, 3'-5' exonucleolytic nonsense-mediated decay"/>
    <property type="evidence" value="ECO:0007669"/>
    <property type="project" value="TreeGrafter"/>
</dbReference>
<reference evidence="8" key="2">
    <citation type="submission" date="2023-03" db="EMBL/GenBank/DDBJ databases">
        <authorList>
            <person name="Zhang Z."/>
        </authorList>
    </citation>
    <scope>NUCLEOTIDE SEQUENCE</scope>
    <source>
        <strain evidence="8">DSA</strain>
    </source>
</reference>
<dbReference type="InterPro" id="IPR011545">
    <property type="entry name" value="DEAD/DEAH_box_helicase_dom"/>
</dbReference>
<evidence type="ECO:0000256" key="6">
    <source>
        <dbReference type="SAM" id="MobiDB-lite"/>
    </source>
</evidence>
<reference evidence="8" key="1">
    <citation type="journal article" date="2023" name="J. Hazard. Mater.">
        <title>Anaerobic biodegradation of pyrene and benzo[a]pyrene by a new sulfate-reducing Desulforamulus aquiferis strain DSA.</title>
        <authorList>
            <person name="Zhang Z."/>
            <person name="Sun J."/>
            <person name="Gong X."/>
            <person name="Wang C."/>
            <person name="Wang H."/>
        </authorList>
    </citation>
    <scope>NUCLEOTIDE SEQUENCE</scope>
    <source>
        <strain evidence="8">DSA</strain>
    </source>
</reference>
<evidence type="ECO:0000256" key="4">
    <source>
        <dbReference type="ARBA" id="ARBA00022840"/>
    </source>
</evidence>
<keyword evidence="5" id="KW-0175">Coiled coil</keyword>
<feature type="region of interest" description="Disordered" evidence="6">
    <location>
        <begin position="768"/>
        <end position="804"/>
    </location>
</feature>
<dbReference type="Proteomes" id="UP001172911">
    <property type="component" value="Unassembled WGS sequence"/>
</dbReference>
<sequence>MWNLAVKHREELKVIILNELPENRPVKLIDLVLKLKVNPNNLLAALQSLVANRQLRVARLKGESGEEVWLAGNEVAEENLTAVGEGAWGYQPQLVAVRQRQLSTLLGDDAKGRILRLLGDGHPRNLAEIKLEMGDEEVPSLSSMAQIIELPDGRYTLRTSTAGQAELDRRRLEQKKAKEQLEQQDRRLKDIFKDGKSLSPKELEENLGGKLLAQVKSPVLRLINGHYALADSKAAWEDVRSYLAKTGPLAFEDFIRKFKVHSTLVGNLRAGKEISEFILLPDDRVTVSESPEGQLELARREAGVGLKEKIEQTYREKPFFNLGQVVETPEQREVASEIIKGDGAFRININGVGLWTSPYPHPIKVIVQELKRLTGLHLEADQIQDTVPLTWIANRSMTVAEAADRLRLSEGDILNLCELEELTYFRLAGGTRLWRHEVHDIKYRPDLNKLVKKAAKLTTLEAADLLDTTPERIRRLVREGYVNSVGEIDTGSGKMGILVRRGDIQAIKDKFPGIEHEWALGAKQKRESPANLQRKEKPPLGKKRPRRAVTPPPLPGGPVELDSFQQKAVTAVLAGKNVLVAAPTGTGKTVIAERLIEVVIERGKAAVYTSPLKALSNQKFVDFRKVFGDDMVGLVTGDISINPYAPLLIMTTEIFRNRCFSEPEGLDDVACVVFDEIHYLDDPERGTAWEESIIFAPPHVKFLGLSATVPNIQEIADWMGEVRGEKVEVVVETNRAVPLAINWLTTEGSILDEDEAKEYIEEATKRRIQERKAEKQAAREEEFNKRERRWGRGARRSRKSFSGN</sequence>
<evidence type="ECO:0000256" key="3">
    <source>
        <dbReference type="ARBA" id="ARBA00022806"/>
    </source>
</evidence>
<dbReference type="GO" id="GO:0003676">
    <property type="term" value="F:nucleic acid binding"/>
    <property type="evidence" value="ECO:0007669"/>
    <property type="project" value="InterPro"/>
</dbReference>
<accession>A0AAW7ZC28</accession>
<feature type="coiled-coil region" evidence="5">
    <location>
        <begin position="162"/>
        <end position="194"/>
    </location>
</feature>
<dbReference type="PANTHER" id="PTHR12131">
    <property type="entry name" value="ATP-DEPENDENT RNA AND DNA HELICASE"/>
    <property type="match status" value="1"/>
</dbReference>
<evidence type="ECO:0000313" key="8">
    <source>
        <dbReference type="EMBL" id="MDO7786345.1"/>
    </source>
</evidence>
<dbReference type="GO" id="GO:0004386">
    <property type="term" value="F:helicase activity"/>
    <property type="evidence" value="ECO:0007669"/>
    <property type="project" value="UniProtKB-KW"/>
</dbReference>
<feature type="compositionally biased region" description="Basic and acidic residues" evidence="6">
    <location>
        <begin position="520"/>
        <end position="539"/>
    </location>
</feature>
<feature type="compositionally biased region" description="Basic and acidic residues" evidence="6">
    <location>
        <begin position="768"/>
        <end position="785"/>
    </location>
</feature>